<protein>
    <submittedName>
        <fullName evidence="1">Uncharacterized protein</fullName>
    </submittedName>
</protein>
<reference evidence="1" key="1">
    <citation type="journal article" date="2021" name="New Phytol.">
        <title>Evolutionary innovations through gain and loss of genes in the ectomycorrhizal Boletales.</title>
        <authorList>
            <person name="Wu G."/>
            <person name="Miyauchi S."/>
            <person name="Morin E."/>
            <person name="Kuo A."/>
            <person name="Drula E."/>
            <person name="Varga T."/>
            <person name="Kohler A."/>
            <person name="Feng B."/>
            <person name="Cao Y."/>
            <person name="Lipzen A."/>
            <person name="Daum C."/>
            <person name="Hundley H."/>
            <person name="Pangilinan J."/>
            <person name="Johnson J."/>
            <person name="Barry K."/>
            <person name="LaButti K."/>
            <person name="Ng V."/>
            <person name="Ahrendt S."/>
            <person name="Min B."/>
            <person name="Choi I.G."/>
            <person name="Park H."/>
            <person name="Plett J.M."/>
            <person name="Magnuson J."/>
            <person name="Spatafora J.W."/>
            <person name="Nagy L.G."/>
            <person name="Henrissat B."/>
            <person name="Grigoriev I.V."/>
            <person name="Yang Z.L."/>
            <person name="Xu J."/>
            <person name="Martin F.M."/>
        </authorList>
    </citation>
    <scope>NUCLEOTIDE SEQUENCE</scope>
    <source>
        <strain evidence="1">KUC20120723A-06</strain>
    </source>
</reference>
<accession>A0ACB8B717</accession>
<name>A0ACB8B717_9AGAM</name>
<keyword evidence="2" id="KW-1185">Reference proteome</keyword>
<evidence type="ECO:0000313" key="1">
    <source>
        <dbReference type="EMBL" id="KAH7921335.1"/>
    </source>
</evidence>
<sequence length="422" mass="45306">MSSTYQHFFWTVAIDNADTSAKPTDIGVAKRAQLRKAALDLNSIPSILLAIADGGTAAAHPEIALILAVEEHDTVNEYTTHIDKALTTHGLQAKPTLQAETRFYTFDEAELKRVRECQCIPSGKEEKAEIYRFIESAETVPLPSANAPQQEGPESFTITAEKYNELKDAKGDELRDALKKLYDTLYNLRDERKASVIIPALASVGIVTVGGAMYTTYTALQFAGFLSAFPLLQMKVSFITAATLTVGVSLSIVFAIAAAVMTSLFLMLKDATNILLLANDSDFALTFASDVVANGKRSSVVTTIPAMIKAHNGAPAVYPCGAFVYQKVSGSWFGSLFGAEFSASRDGKTDTVSVGMDCPNSAIGGGNTIFVTGQGAQKAADGAHDRSSDNEEDTAQTSHGRITGRRANRWGFTNYGFAFYKA</sequence>
<gene>
    <name evidence="1" type="ORF">BV22DRAFT_737694</name>
</gene>
<organism evidence="1 2">
    <name type="scientific">Leucogyrophana mollusca</name>
    <dbReference type="NCBI Taxonomy" id="85980"/>
    <lineage>
        <taxon>Eukaryota</taxon>
        <taxon>Fungi</taxon>
        <taxon>Dikarya</taxon>
        <taxon>Basidiomycota</taxon>
        <taxon>Agaricomycotina</taxon>
        <taxon>Agaricomycetes</taxon>
        <taxon>Agaricomycetidae</taxon>
        <taxon>Boletales</taxon>
        <taxon>Boletales incertae sedis</taxon>
        <taxon>Leucogyrophana</taxon>
    </lineage>
</organism>
<dbReference type="EMBL" id="MU266531">
    <property type="protein sequence ID" value="KAH7921335.1"/>
    <property type="molecule type" value="Genomic_DNA"/>
</dbReference>
<evidence type="ECO:0000313" key="2">
    <source>
        <dbReference type="Proteomes" id="UP000790709"/>
    </source>
</evidence>
<comment type="caution">
    <text evidence="1">The sequence shown here is derived from an EMBL/GenBank/DDBJ whole genome shotgun (WGS) entry which is preliminary data.</text>
</comment>
<dbReference type="Proteomes" id="UP000790709">
    <property type="component" value="Unassembled WGS sequence"/>
</dbReference>
<proteinExistence type="predicted"/>